<keyword evidence="3" id="KW-0508">mRNA splicing</keyword>
<comment type="similarity">
    <text evidence="1">Belongs to the SNU71 family.</text>
</comment>
<feature type="domain" description="PWI" evidence="5">
    <location>
        <begin position="12"/>
        <end position="82"/>
    </location>
</feature>
<name>A0AAV5QJ40_9ASCO</name>
<sequence length="221" mass="25906">MKMKLNDRESYQLKKWISNKIQLYGIKQNTNDNTTLTEYTLAIVNNNFNKHRLARYLAKELRPFLGKNSQKFSDEVTQSLMNEEYKSKTQINVGSHKVSKPPSTFPKERKIEPYPQSEKIRQNTTIQPLGTSKSILLANAQPNKLSHVDIAEELIKKKEIMMRLYLRIITQLEWKMEDTGKDETISKQIEVFRAKAIIYGYTPRRISEEKLKLKKSQKRGL</sequence>
<dbReference type="AlphaFoldDB" id="A0AAV5QJ40"/>
<evidence type="ECO:0000256" key="4">
    <source>
        <dbReference type="ARBA" id="ARBA00025004"/>
    </source>
</evidence>
<protein>
    <recommendedName>
        <fullName evidence="2">U1 small nuclear ribonucleoprotein component SNU71</fullName>
    </recommendedName>
</protein>
<gene>
    <name evidence="6" type="ORF">DASC09_018250</name>
</gene>
<evidence type="ECO:0000256" key="3">
    <source>
        <dbReference type="ARBA" id="ARBA00022728"/>
    </source>
</evidence>
<proteinExistence type="inferred from homology"/>
<evidence type="ECO:0000256" key="1">
    <source>
        <dbReference type="ARBA" id="ARBA00005544"/>
    </source>
</evidence>
<evidence type="ECO:0000313" key="6">
    <source>
        <dbReference type="EMBL" id="GMM34500.1"/>
    </source>
</evidence>
<dbReference type="RefSeq" id="XP_064851500.1">
    <property type="nucleotide sequence ID" value="XM_064995428.1"/>
</dbReference>
<dbReference type="InterPro" id="IPR002483">
    <property type="entry name" value="PWI_dom"/>
</dbReference>
<comment type="function">
    <text evidence="4">Component of the U1 snRNP particle, which recognizes and binds the 5'-splice site of pre-mRNA. Together with other non-snRNP factors, U1 snRNP forms the spliceosomal commitment complex, that targets pre-mRNA to the splicing pathway.</text>
</comment>
<dbReference type="GO" id="GO:0005681">
    <property type="term" value="C:spliceosomal complex"/>
    <property type="evidence" value="ECO:0007669"/>
    <property type="project" value="UniProtKB-KW"/>
</dbReference>
<comment type="caution">
    <text evidence="6">The sequence shown here is derived from an EMBL/GenBank/DDBJ whole genome shotgun (WGS) entry which is preliminary data.</text>
</comment>
<evidence type="ECO:0000256" key="2">
    <source>
        <dbReference type="ARBA" id="ARBA00014280"/>
    </source>
</evidence>
<keyword evidence="7" id="KW-1185">Reference proteome</keyword>
<evidence type="ECO:0000259" key="5">
    <source>
        <dbReference type="Pfam" id="PF01480"/>
    </source>
</evidence>
<dbReference type="Pfam" id="PF01480">
    <property type="entry name" value="PWI"/>
    <property type="match status" value="1"/>
</dbReference>
<dbReference type="GeneID" id="90072479"/>
<keyword evidence="3" id="KW-0747">Spliceosome</keyword>
<keyword evidence="3" id="KW-0507">mRNA processing</keyword>
<dbReference type="Proteomes" id="UP001360560">
    <property type="component" value="Unassembled WGS sequence"/>
</dbReference>
<evidence type="ECO:0000313" key="7">
    <source>
        <dbReference type="Proteomes" id="UP001360560"/>
    </source>
</evidence>
<reference evidence="6 7" key="1">
    <citation type="journal article" date="2023" name="Elife">
        <title>Identification of key yeast species and microbe-microbe interactions impacting larval growth of Drosophila in the wild.</title>
        <authorList>
            <person name="Mure A."/>
            <person name="Sugiura Y."/>
            <person name="Maeda R."/>
            <person name="Honda K."/>
            <person name="Sakurai N."/>
            <person name="Takahashi Y."/>
            <person name="Watada M."/>
            <person name="Katoh T."/>
            <person name="Gotoh A."/>
            <person name="Gotoh Y."/>
            <person name="Taniguchi I."/>
            <person name="Nakamura K."/>
            <person name="Hayashi T."/>
            <person name="Katayama T."/>
            <person name="Uemura T."/>
            <person name="Hattori Y."/>
        </authorList>
    </citation>
    <scope>NUCLEOTIDE SEQUENCE [LARGE SCALE GENOMIC DNA]</scope>
    <source>
        <strain evidence="6 7">SC-9</strain>
    </source>
</reference>
<dbReference type="EMBL" id="BTFZ01000002">
    <property type="protein sequence ID" value="GMM34500.1"/>
    <property type="molecule type" value="Genomic_DNA"/>
</dbReference>
<organism evidence="6 7">
    <name type="scientific">Saccharomycopsis crataegensis</name>
    <dbReference type="NCBI Taxonomy" id="43959"/>
    <lineage>
        <taxon>Eukaryota</taxon>
        <taxon>Fungi</taxon>
        <taxon>Dikarya</taxon>
        <taxon>Ascomycota</taxon>
        <taxon>Saccharomycotina</taxon>
        <taxon>Saccharomycetes</taxon>
        <taxon>Saccharomycopsidaceae</taxon>
        <taxon>Saccharomycopsis</taxon>
    </lineage>
</organism>
<accession>A0AAV5QJ40</accession>